<proteinExistence type="predicted"/>
<evidence type="ECO:0000256" key="1">
    <source>
        <dbReference type="SAM" id="MobiDB-lite"/>
    </source>
</evidence>
<dbReference type="InterPro" id="IPR027267">
    <property type="entry name" value="AH/BAR_dom_sf"/>
</dbReference>
<evidence type="ECO:0000313" key="2">
    <source>
        <dbReference type="EMBL" id="KAB5590812.1"/>
    </source>
</evidence>
<dbReference type="GO" id="GO:0005886">
    <property type="term" value="C:plasma membrane"/>
    <property type="evidence" value="ECO:0007669"/>
    <property type="project" value="TreeGrafter"/>
</dbReference>
<dbReference type="InterPro" id="IPR028245">
    <property type="entry name" value="PIL1/LSP1"/>
</dbReference>
<dbReference type="GO" id="GO:0070941">
    <property type="term" value="P:eisosome assembly"/>
    <property type="evidence" value="ECO:0007669"/>
    <property type="project" value="TreeGrafter"/>
</dbReference>
<dbReference type="PANTHER" id="PTHR31962">
    <property type="entry name" value="SPHINGOLIPID LONG CHAIN BASE-RESPONSIVE PROTEIN PIL1"/>
    <property type="match status" value="1"/>
</dbReference>
<dbReference type="GO" id="GO:0008289">
    <property type="term" value="F:lipid binding"/>
    <property type="evidence" value="ECO:0007669"/>
    <property type="project" value="TreeGrafter"/>
</dbReference>
<reference evidence="2 3" key="1">
    <citation type="journal article" date="2019" name="Fungal Biol. Biotechnol.">
        <title>Draft genome sequence of fastidious pathogen Ceratobasidium theobromae, which causes vascular-streak dieback in Theobroma cacao.</title>
        <authorList>
            <person name="Ali S.S."/>
            <person name="Asman A."/>
            <person name="Shao J."/>
            <person name="Firmansyah A.P."/>
            <person name="Susilo A.W."/>
            <person name="Rosmana A."/>
            <person name="McMahon P."/>
            <person name="Junaid M."/>
            <person name="Guest D."/>
            <person name="Kheng T.Y."/>
            <person name="Meinhardt L.W."/>
            <person name="Bailey B.A."/>
        </authorList>
    </citation>
    <scope>NUCLEOTIDE SEQUENCE [LARGE SCALE GENOMIC DNA]</scope>
    <source>
        <strain evidence="2 3">CT2</strain>
    </source>
</reference>
<comment type="caution">
    <text evidence="2">The sequence shown here is derived from an EMBL/GenBank/DDBJ whole genome shotgun (WGS) entry which is preliminary data.</text>
</comment>
<feature type="region of interest" description="Disordered" evidence="1">
    <location>
        <begin position="308"/>
        <end position="356"/>
    </location>
</feature>
<gene>
    <name evidence="2" type="ORF">CTheo_5744</name>
</gene>
<dbReference type="PANTHER" id="PTHR31962:SF6">
    <property type="entry name" value="EISOSOME COMPONENT PIL1-DOMAIN-CONTAINING PROTEIN"/>
    <property type="match status" value="1"/>
</dbReference>
<dbReference type="Pfam" id="PF13805">
    <property type="entry name" value="Pil1"/>
    <property type="match status" value="1"/>
</dbReference>
<evidence type="ECO:0000313" key="3">
    <source>
        <dbReference type="Proteomes" id="UP000383932"/>
    </source>
</evidence>
<dbReference type="Gene3D" id="1.20.1270.60">
    <property type="entry name" value="Arfaptin homology (AH) domain/BAR domain"/>
    <property type="match status" value="1"/>
</dbReference>
<dbReference type="AlphaFoldDB" id="A0A5N5QGB9"/>
<name>A0A5N5QGB9_9AGAM</name>
<dbReference type="Proteomes" id="UP000383932">
    <property type="component" value="Unassembled WGS sequence"/>
</dbReference>
<feature type="compositionally biased region" description="Low complexity" evidence="1">
    <location>
        <begin position="308"/>
        <end position="325"/>
    </location>
</feature>
<feature type="region of interest" description="Disordered" evidence="1">
    <location>
        <begin position="374"/>
        <end position="443"/>
    </location>
</feature>
<dbReference type="GO" id="GO:0006897">
    <property type="term" value="P:endocytosis"/>
    <property type="evidence" value="ECO:0007669"/>
    <property type="project" value="TreeGrafter"/>
</dbReference>
<accession>A0A5N5QGB9</accession>
<keyword evidence="3" id="KW-1185">Reference proteome</keyword>
<feature type="compositionally biased region" description="Polar residues" evidence="1">
    <location>
        <begin position="374"/>
        <end position="393"/>
    </location>
</feature>
<dbReference type="OrthoDB" id="5599269at2759"/>
<sequence length="482" mass="53117">MQRPIQVPTFLSRAPPLNAHLRALQELGEIEERELTMYDRDCILNLLNVISFGSVQELAGELNGFVTALKSWGQAQGEDLEDVLSHSANLFAQLSAALVHFASHGGQVHERFETVRERELHLRAWRKRRIHVGGKVDAAQKRVNKLKATLKNNAHMHMAHNNRLENLKEEARQIDVDMSIEEVCWFSLPVALFTVGQAALEDYKRQVTKECMDRKFAEVVELSNKMRVIGEAGRQIVREIPLDVTPPGDPRAPYIGRQRTNELYLEAMLSIDSIPNAHSASLPYRIVDQEVNLESPYSGLALPIRGDSSSLGRSSSIRSAAQQSGNNYSSPITRRSRVSPPPCMTSASALPHLPSTDQITSNISPVLTIASTTSPSIVPSTNNGNIPSPSQPVGLQDGRRIPRASIPPPGHSRLPNPTSSSGPLYPLAEEHTRTPSRTSLAIAGTSTRECRICRRIHSLHRSISQALGSANSRTRGARTEEL</sequence>
<protein>
    <submittedName>
        <fullName evidence="2">Uncharacterized protein</fullName>
    </submittedName>
</protein>
<organism evidence="2 3">
    <name type="scientific">Ceratobasidium theobromae</name>
    <dbReference type="NCBI Taxonomy" id="1582974"/>
    <lineage>
        <taxon>Eukaryota</taxon>
        <taxon>Fungi</taxon>
        <taxon>Dikarya</taxon>
        <taxon>Basidiomycota</taxon>
        <taxon>Agaricomycotina</taxon>
        <taxon>Agaricomycetes</taxon>
        <taxon>Cantharellales</taxon>
        <taxon>Ceratobasidiaceae</taxon>
        <taxon>Ceratobasidium</taxon>
    </lineage>
</organism>
<dbReference type="EMBL" id="SSOP01000143">
    <property type="protein sequence ID" value="KAB5590812.1"/>
    <property type="molecule type" value="Genomic_DNA"/>
</dbReference>
<dbReference type="GO" id="GO:0036286">
    <property type="term" value="C:eisosome filament"/>
    <property type="evidence" value="ECO:0007669"/>
    <property type="project" value="TreeGrafter"/>
</dbReference>